<organism evidence="2">
    <name type="scientific">freshwater metagenome</name>
    <dbReference type="NCBI Taxonomy" id="449393"/>
    <lineage>
        <taxon>unclassified sequences</taxon>
        <taxon>metagenomes</taxon>
        <taxon>ecological metagenomes</taxon>
    </lineage>
</organism>
<name>A0A6J6GLU7_9ZZZZ</name>
<dbReference type="AlphaFoldDB" id="A0A6J6GLU7"/>
<gene>
    <name evidence="2" type="ORF">UFOPK1493_04409</name>
</gene>
<proteinExistence type="predicted"/>
<accession>A0A6J6GLU7</accession>
<evidence type="ECO:0000313" key="2">
    <source>
        <dbReference type="EMBL" id="CAB4602331.1"/>
    </source>
</evidence>
<feature type="compositionally biased region" description="Low complexity" evidence="1">
    <location>
        <begin position="48"/>
        <end position="61"/>
    </location>
</feature>
<sequence length="487" mass="50637">MASRRPTGVLLSISLVVLAGCGDADRVTSPAATVDEQTSTDVPMTIGSPETTVPPSDTSTDPVEDPVDETVMALVQPCRDVPAIVTDVVGDEPTAGELDPIFHGVLLTYAAEHPDTFGGMWIDREANGTMVLAFTDDPAPHLAALAARAPSPDDVPAVEPRPPIVDDRPIGEWGVPFDVVQVRFGEAELGRYQTAVNDVLRELGVEQWGSGQLTMQNRVGLMIDGGVTTEEAVELSAALAGVAPLDAFCLDGVILDERPEPIAPGTPLDVIVLPAVDGTFPPDTEVECGGVQFTLGDLATMTPLEDADPGLLAVVEDWVAISGMGQTPDGWQVLVETDDLATIVRITDGAMEVIGAERGRNGWIWAGAGGGSSCDVRRRLPAGLGQVDWSLDPAFPVPDASSTELHLLVTEAACTGGSEIGERLLGPDVAVTDEAVLVVFAAIPPTGAQACPGNPSTAVTVQLDEPLGDRVVRDGRLVAPLSELAPG</sequence>
<feature type="region of interest" description="Disordered" evidence="1">
    <location>
        <begin position="29"/>
        <end position="63"/>
    </location>
</feature>
<dbReference type="EMBL" id="CAEZSR010000345">
    <property type="protein sequence ID" value="CAB4602331.1"/>
    <property type="molecule type" value="Genomic_DNA"/>
</dbReference>
<protein>
    <submittedName>
        <fullName evidence="2">Unannotated protein</fullName>
    </submittedName>
</protein>
<evidence type="ECO:0000256" key="1">
    <source>
        <dbReference type="SAM" id="MobiDB-lite"/>
    </source>
</evidence>
<dbReference type="PROSITE" id="PS51257">
    <property type="entry name" value="PROKAR_LIPOPROTEIN"/>
    <property type="match status" value="1"/>
</dbReference>
<reference evidence="2" key="1">
    <citation type="submission" date="2020-05" db="EMBL/GenBank/DDBJ databases">
        <authorList>
            <person name="Chiriac C."/>
            <person name="Salcher M."/>
            <person name="Ghai R."/>
            <person name="Kavagutti S V."/>
        </authorList>
    </citation>
    <scope>NUCLEOTIDE SEQUENCE</scope>
</reference>